<dbReference type="Proteomes" id="UP000697472">
    <property type="component" value="Unassembled WGS sequence"/>
</dbReference>
<comment type="caution">
    <text evidence="9">The sequence shown here is derived from an EMBL/GenBank/DDBJ whole genome shotgun (WGS) entry which is preliminary data.</text>
</comment>
<accession>A0ABS2PSP4</accession>
<reference evidence="9 10" key="1">
    <citation type="submission" date="2021-01" db="EMBL/GenBank/DDBJ databases">
        <title>Genomic Encyclopedia of Type Strains, Phase IV (KMG-IV): sequencing the most valuable type-strain genomes for metagenomic binning, comparative biology and taxonomic classification.</title>
        <authorList>
            <person name="Goeker M."/>
        </authorList>
    </citation>
    <scope>NUCLEOTIDE SEQUENCE [LARGE SCALE GENOMIC DNA]</scope>
    <source>
        <strain evidence="9 10">DSM 27382</strain>
    </source>
</reference>
<name>A0ABS2PSP4_9STRE</name>
<evidence type="ECO:0000256" key="3">
    <source>
        <dbReference type="ARBA" id="ARBA00022475"/>
    </source>
</evidence>
<evidence type="ECO:0000256" key="8">
    <source>
        <dbReference type="SAM" id="SignalP"/>
    </source>
</evidence>
<evidence type="ECO:0000313" key="10">
    <source>
        <dbReference type="Proteomes" id="UP000697472"/>
    </source>
</evidence>
<gene>
    <name evidence="9" type="ORF">JOC28_001363</name>
</gene>
<dbReference type="InterPro" id="IPR018920">
    <property type="entry name" value="EssA/YueC"/>
</dbReference>
<keyword evidence="8" id="KW-0732">Signal</keyword>
<evidence type="ECO:0000256" key="5">
    <source>
        <dbReference type="ARBA" id="ARBA00022989"/>
    </source>
</evidence>
<dbReference type="EMBL" id="JAFBEH010000027">
    <property type="protein sequence ID" value="MBM7643062.1"/>
    <property type="molecule type" value="Genomic_DNA"/>
</dbReference>
<evidence type="ECO:0000256" key="7">
    <source>
        <dbReference type="SAM" id="Phobius"/>
    </source>
</evidence>
<dbReference type="NCBIfam" id="TIGR03927">
    <property type="entry name" value="T7SS_EssA_Firm"/>
    <property type="match status" value="1"/>
</dbReference>
<proteinExistence type="inferred from homology"/>
<feature type="chain" id="PRO_5046188325" evidence="8">
    <location>
        <begin position="23"/>
        <end position="150"/>
    </location>
</feature>
<protein>
    <submittedName>
        <fullName evidence="9">Type VII secretion protein EssA</fullName>
    </submittedName>
</protein>
<evidence type="ECO:0000256" key="4">
    <source>
        <dbReference type="ARBA" id="ARBA00022692"/>
    </source>
</evidence>
<evidence type="ECO:0000256" key="2">
    <source>
        <dbReference type="ARBA" id="ARBA00008570"/>
    </source>
</evidence>
<dbReference type="RefSeq" id="WP_205009936.1">
    <property type="nucleotide sequence ID" value="NZ_JAFBEH010000027.1"/>
</dbReference>
<keyword evidence="10" id="KW-1185">Reference proteome</keyword>
<comment type="subcellular location">
    <subcellularLocation>
        <location evidence="1">Cell membrane</location>
        <topology evidence="1">Single-pass membrane protein</topology>
    </subcellularLocation>
</comment>
<comment type="similarity">
    <text evidence="2">Belongs to the EssA family.</text>
</comment>
<feature type="signal peptide" evidence="8">
    <location>
        <begin position="1"/>
        <end position="22"/>
    </location>
</feature>
<dbReference type="InterPro" id="IPR034026">
    <property type="entry name" value="EssA"/>
</dbReference>
<organism evidence="9 10">
    <name type="scientific">Streptococcus loxodontisalivarius</name>
    <dbReference type="NCBI Taxonomy" id="1349415"/>
    <lineage>
        <taxon>Bacteria</taxon>
        <taxon>Bacillati</taxon>
        <taxon>Bacillota</taxon>
        <taxon>Bacilli</taxon>
        <taxon>Lactobacillales</taxon>
        <taxon>Streptococcaceae</taxon>
        <taxon>Streptococcus</taxon>
    </lineage>
</organism>
<evidence type="ECO:0000256" key="6">
    <source>
        <dbReference type="ARBA" id="ARBA00023136"/>
    </source>
</evidence>
<keyword evidence="5 7" id="KW-1133">Transmembrane helix</keyword>
<evidence type="ECO:0000256" key="1">
    <source>
        <dbReference type="ARBA" id="ARBA00004162"/>
    </source>
</evidence>
<dbReference type="Pfam" id="PF10661">
    <property type="entry name" value="EssA"/>
    <property type="match status" value="1"/>
</dbReference>
<keyword evidence="3" id="KW-1003">Cell membrane</keyword>
<feature type="transmembrane region" description="Helical" evidence="7">
    <location>
        <begin position="122"/>
        <end position="144"/>
    </location>
</feature>
<keyword evidence="4 7" id="KW-0812">Transmembrane</keyword>
<evidence type="ECO:0000313" key="9">
    <source>
        <dbReference type="EMBL" id="MBM7643062.1"/>
    </source>
</evidence>
<keyword evidence="6 7" id="KW-0472">Membrane</keyword>
<sequence>MKKRTLLLALSLVSLTALPVFADDIKDNSLVIDSNRLEQEGDSKSLGNQSDMVKDLFSEEDQKKLKTIKEEESQKMAANQEQLFTSGNIPVVNIDTVSLFSSNDTLLQTRVEEDQTQSQSTILMQMVYLGLVISLILLATYLSYRVYRSQ</sequence>